<dbReference type="SUPFAM" id="SSF49493">
    <property type="entry name" value="HSP40/DnaJ peptide-binding domain"/>
    <property type="match status" value="2"/>
</dbReference>
<dbReference type="CDD" id="cd10747">
    <property type="entry name" value="DnaJ_C"/>
    <property type="match status" value="1"/>
</dbReference>
<dbReference type="EMBL" id="AP025637">
    <property type="protein sequence ID" value="BDG70250.1"/>
    <property type="molecule type" value="Genomic_DNA"/>
</dbReference>
<accession>A0ABM7XXQ1</accession>
<dbReference type="RefSeq" id="WP_244457591.1">
    <property type="nucleotide sequence ID" value="NZ_AP025637.1"/>
</dbReference>
<gene>
    <name evidence="3" type="ORF">Rmf_01790</name>
</gene>
<name>A0ABM7XXQ1_9PROT</name>
<feature type="domain" description="J" evidence="2">
    <location>
        <begin position="4"/>
        <end position="69"/>
    </location>
</feature>
<dbReference type="InterPro" id="IPR008971">
    <property type="entry name" value="HSP40/DnaJ_pept-bd"/>
</dbReference>
<keyword evidence="4" id="KW-1185">Reference proteome</keyword>
<dbReference type="InterPro" id="IPR001623">
    <property type="entry name" value="DnaJ_domain"/>
</dbReference>
<dbReference type="SMART" id="SM00271">
    <property type="entry name" value="DnaJ"/>
    <property type="match status" value="1"/>
</dbReference>
<dbReference type="InterPro" id="IPR036869">
    <property type="entry name" value="J_dom_sf"/>
</dbReference>
<dbReference type="PANTHER" id="PTHR43096:SF10">
    <property type="entry name" value="CHAPERONE PROTEIN DNAJ A6, CHLOROPLASTIC"/>
    <property type="match status" value="1"/>
</dbReference>
<dbReference type="SUPFAM" id="SSF46565">
    <property type="entry name" value="Chaperone J-domain"/>
    <property type="match status" value="1"/>
</dbReference>
<dbReference type="PRINTS" id="PR00625">
    <property type="entry name" value="JDOMAIN"/>
</dbReference>
<sequence>MAADPYATLGVPRDATPEAIKQAYRKLARQHHPDLNPGNPDAEARFKAVAAANDLLSDPDRRARFDRGEIDAEGQEQRPAGGYRRYAEEAAGERYGPRAGGPYGGPYTDSQAGGPTPDDIFAEFFEARRRAQAAPHRGDDESYRLAVPFLSAVAGATEVLTLPDGRTLSVKIPPGVETGQVLRLRGQGGAGWNGGPAGDALIELSVQDHPLYRRDGNDLRMDLPVTLKEAVLGGAVEVPTPFGALRVTLPPHSDTGRQIRLRGKGVAAHGTRAAGDLFLTLRVMVGQPDAALEAFLRDWVPEHPNDPRAGLEAGA</sequence>
<reference evidence="3 4" key="1">
    <citation type="journal article" date="2016" name="Microbes Environ.">
        <title>Phylogenetically diverse aerobic anoxygenic phototrophic bacteria isolated from epilithic biofilms in Tama river, Japan.</title>
        <authorList>
            <person name="Hirose S."/>
            <person name="Matsuura K."/>
            <person name="Haruta S."/>
        </authorList>
    </citation>
    <scope>NUCLEOTIDE SEQUENCE [LARGE SCALE GENOMIC DNA]</scope>
    <source>
        <strain evidence="3 4">S08</strain>
    </source>
</reference>
<protein>
    <submittedName>
        <fullName evidence="3">Molecular chaperone DnaJ</fullName>
    </submittedName>
</protein>
<organism evidence="3 4">
    <name type="scientific">Roseomonas fluvialis</name>
    <dbReference type="NCBI Taxonomy" id="1750527"/>
    <lineage>
        <taxon>Bacteria</taxon>
        <taxon>Pseudomonadati</taxon>
        <taxon>Pseudomonadota</taxon>
        <taxon>Alphaproteobacteria</taxon>
        <taxon>Acetobacterales</taxon>
        <taxon>Roseomonadaceae</taxon>
        <taxon>Roseomonas</taxon>
    </lineage>
</organism>
<dbReference type="Pfam" id="PF00226">
    <property type="entry name" value="DnaJ"/>
    <property type="match status" value="1"/>
</dbReference>
<dbReference type="InterPro" id="IPR002939">
    <property type="entry name" value="DnaJ_C"/>
</dbReference>
<dbReference type="Gene3D" id="1.10.287.110">
    <property type="entry name" value="DnaJ domain"/>
    <property type="match status" value="1"/>
</dbReference>
<evidence type="ECO:0000313" key="4">
    <source>
        <dbReference type="Proteomes" id="UP000831327"/>
    </source>
</evidence>
<dbReference type="InterPro" id="IPR018253">
    <property type="entry name" value="DnaJ_domain_CS"/>
</dbReference>
<proteinExistence type="predicted"/>
<dbReference type="Gene3D" id="2.60.260.20">
    <property type="entry name" value="Urease metallochaperone UreE, N-terminal domain"/>
    <property type="match status" value="2"/>
</dbReference>
<evidence type="ECO:0000256" key="1">
    <source>
        <dbReference type="SAM" id="MobiDB-lite"/>
    </source>
</evidence>
<feature type="compositionally biased region" description="Basic and acidic residues" evidence="1">
    <location>
        <begin position="59"/>
        <end position="70"/>
    </location>
</feature>
<evidence type="ECO:0000313" key="3">
    <source>
        <dbReference type="EMBL" id="BDG70250.1"/>
    </source>
</evidence>
<dbReference type="PROSITE" id="PS50076">
    <property type="entry name" value="DNAJ_2"/>
    <property type="match status" value="1"/>
</dbReference>
<dbReference type="Pfam" id="PF01556">
    <property type="entry name" value="DnaJ_C"/>
    <property type="match status" value="1"/>
</dbReference>
<evidence type="ECO:0000259" key="2">
    <source>
        <dbReference type="PROSITE" id="PS50076"/>
    </source>
</evidence>
<dbReference type="Proteomes" id="UP000831327">
    <property type="component" value="Chromosome"/>
</dbReference>
<dbReference type="PANTHER" id="PTHR43096">
    <property type="entry name" value="DNAJ HOMOLOG 1, MITOCHONDRIAL-RELATED"/>
    <property type="match status" value="1"/>
</dbReference>
<dbReference type="PROSITE" id="PS00636">
    <property type="entry name" value="DNAJ_1"/>
    <property type="match status" value="1"/>
</dbReference>
<feature type="region of interest" description="Disordered" evidence="1">
    <location>
        <begin position="59"/>
        <end position="84"/>
    </location>
</feature>
<dbReference type="CDD" id="cd06257">
    <property type="entry name" value="DnaJ"/>
    <property type="match status" value="1"/>
</dbReference>